<dbReference type="EMBL" id="RKKU01000004">
    <property type="protein sequence ID" value="ROZ86682.1"/>
    <property type="molecule type" value="Genomic_DNA"/>
</dbReference>
<keyword evidence="9" id="KW-1185">Reference proteome</keyword>
<sequence length="328" mass="36255">MPRKTSPKASTKTGLHPRNRHQGQYDFAALTSANPALRGHLINSPAGGSTLDFSKPDAVKALNSALLKLQYKVRDWDIPPGYLCPPVPGRADYLHTLADLLGDSHDGKIPTGKKLVGLDLGTGANLIYPLIGSHEYGWSFVGSDIDQTALDNAERLLDTNATAAQRISLRLQPHNEHLFRGIIKPEEQFDFTLCNPPFHASAEEARAANQRKWQQLNKQAESKAGVLNFGGQASELYCVGGEAGFLSRMAIESAEFGRQVFWFSSLVSNADSLKQLPTQLRELGATDVRIMDMAQGQKRSRLLAWTFLDKKQRRAWRKARWPAASKPD</sequence>
<evidence type="ECO:0000256" key="7">
    <source>
        <dbReference type="SAM" id="MobiDB-lite"/>
    </source>
</evidence>
<evidence type="ECO:0000256" key="4">
    <source>
        <dbReference type="ARBA" id="ARBA00022679"/>
    </source>
</evidence>
<comment type="catalytic activity">
    <reaction evidence="6">
        <text>adenosine(1618) in 23S rRNA + S-adenosyl-L-methionine = N(6)-methyladenosine(1618) in 23S rRNA + S-adenosyl-L-homocysteine + H(+)</text>
        <dbReference type="Rhea" id="RHEA:16497"/>
        <dbReference type="Rhea" id="RHEA-COMP:10229"/>
        <dbReference type="Rhea" id="RHEA-COMP:10231"/>
        <dbReference type="ChEBI" id="CHEBI:15378"/>
        <dbReference type="ChEBI" id="CHEBI:57856"/>
        <dbReference type="ChEBI" id="CHEBI:59789"/>
        <dbReference type="ChEBI" id="CHEBI:74411"/>
        <dbReference type="ChEBI" id="CHEBI:74449"/>
        <dbReference type="EC" id="2.1.1.181"/>
    </reaction>
</comment>
<dbReference type="InterPro" id="IPR016909">
    <property type="entry name" value="rRNA_lsu_MeTfrase_F"/>
</dbReference>
<dbReference type="CDD" id="cd02440">
    <property type="entry name" value="AdoMet_MTases"/>
    <property type="match status" value="1"/>
</dbReference>
<keyword evidence="4 6" id="KW-0808">Transferase</keyword>
<keyword evidence="3 6" id="KW-0489">Methyltransferase</keyword>
<name>A0ABX9XN02_9PSED</name>
<reference evidence="8 9" key="1">
    <citation type="submission" date="2018-11" db="EMBL/GenBank/DDBJ databases">
        <authorList>
            <person name="Jang G.I."/>
            <person name="Hwang C.Y."/>
        </authorList>
    </citation>
    <scope>NUCLEOTIDE SEQUENCE [LARGE SCALE GENOMIC DNA]</scope>
    <source>
        <strain evidence="8 9">SSM26</strain>
    </source>
</reference>
<evidence type="ECO:0000256" key="6">
    <source>
        <dbReference type="HAMAP-Rule" id="MF_01848"/>
    </source>
</evidence>
<evidence type="ECO:0000256" key="3">
    <source>
        <dbReference type="ARBA" id="ARBA00022603"/>
    </source>
</evidence>
<protein>
    <recommendedName>
        <fullName evidence="6">Ribosomal RNA large subunit methyltransferase F</fullName>
        <ecNumber evidence="6">2.1.1.181</ecNumber>
    </recommendedName>
    <alternativeName>
        <fullName evidence="6">23S rRNA mA1618 methyltransferase</fullName>
    </alternativeName>
    <alternativeName>
        <fullName evidence="6">rRNA adenine N-6-methyltransferase</fullName>
    </alternativeName>
</protein>
<evidence type="ECO:0000256" key="5">
    <source>
        <dbReference type="ARBA" id="ARBA00022691"/>
    </source>
</evidence>
<dbReference type="PANTHER" id="PTHR13393">
    <property type="entry name" value="SAM-DEPENDENT METHYLTRANSFERASE"/>
    <property type="match status" value="1"/>
</dbReference>
<dbReference type="Gene3D" id="3.40.50.150">
    <property type="entry name" value="Vaccinia Virus protein VP39"/>
    <property type="match status" value="1"/>
</dbReference>
<dbReference type="EC" id="2.1.1.181" evidence="6"/>
<dbReference type="Proteomes" id="UP000275199">
    <property type="component" value="Unassembled WGS sequence"/>
</dbReference>
<comment type="subcellular location">
    <subcellularLocation>
        <location evidence="6">Cytoplasm</location>
    </subcellularLocation>
</comment>
<proteinExistence type="inferred from homology"/>
<evidence type="ECO:0000313" key="8">
    <source>
        <dbReference type="EMBL" id="ROZ86682.1"/>
    </source>
</evidence>
<comment type="similarity">
    <text evidence="6">Belongs to the methyltransferase superfamily. METTL16/RlmF family.</text>
</comment>
<accession>A0ABX9XN02</accession>
<dbReference type="SUPFAM" id="SSF53335">
    <property type="entry name" value="S-adenosyl-L-methionine-dependent methyltransferases"/>
    <property type="match status" value="1"/>
</dbReference>
<dbReference type="PIRSF" id="PIRSF029038">
    <property type="entry name" value="Mtase_YbiN_prd"/>
    <property type="match status" value="1"/>
</dbReference>
<keyword evidence="5 6" id="KW-0949">S-adenosyl-L-methionine</keyword>
<dbReference type="NCBIfam" id="NF008725">
    <property type="entry name" value="PRK11727.1"/>
    <property type="match status" value="1"/>
</dbReference>
<feature type="region of interest" description="Disordered" evidence="7">
    <location>
        <begin position="1"/>
        <end position="21"/>
    </location>
</feature>
<dbReference type="InterPro" id="IPR010286">
    <property type="entry name" value="METTL16/RlmF"/>
</dbReference>
<evidence type="ECO:0000256" key="2">
    <source>
        <dbReference type="ARBA" id="ARBA00022552"/>
    </source>
</evidence>
<keyword evidence="2 6" id="KW-0698">rRNA processing</keyword>
<dbReference type="RefSeq" id="WP_123888639.1">
    <property type="nucleotide sequence ID" value="NZ_JBPYCX010000010.1"/>
</dbReference>
<organism evidence="8 9">
    <name type="scientific">Pseudomonas neustonica</name>
    <dbReference type="NCBI Taxonomy" id="2487346"/>
    <lineage>
        <taxon>Bacteria</taxon>
        <taxon>Pseudomonadati</taxon>
        <taxon>Pseudomonadota</taxon>
        <taxon>Gammaproteobacteria</taxon>
        <taxon>Pseudomonadales</taxon>
        <taxon>Pseudomonadaceae</taxon>
        <taxon>Pseudomonas</taxon>
    </lineage>
</organism>
<dbReference type="HAMAP" id="MF_01848">
    <property type="entry name" value="23SrRNA_methyltr_F"/>
    <property type="match status" value="1"/>
</dbReference>
<gene>
    <name evidence="6 8" type="primary">rlmF</name>
    <name evidence="8" type="ORF">EF096_05610</name>
</gene>
<dbReference type="PANTHER" id="PTHR13393:SF0">
    <property type="entry name" value="RNA N6-ADENOSINE-METHYLTRANSFERASE METTL16"/>
    <property type="match status" value="1"/>
</dbReference>
<dbReference type="Pfam" id="PF05971">
    <property type="entry name" value="Methyltransf_10"/>
    <property type="match status" value="1"/>
</dbReference>
<dbReference type="InterPro" id="IPR029063">
    <property type="entry name" value="SAM-dependent_MTases_sf"/>
</dbReference>
<comment type="function">
    <text evidence="6">Specifically methylates the adenine in position 1618 of 23S rRNA.</text>
</comment>
<comment type="caution">
    <text evidence="8">The sequence shown here is derived from an EMBL/GenBank/DDBJ whole genome shotgun (WGS) entry which is preliminary data.</text>
</comment>
<keyword evidence="1 6" id="KW-0963">Cytoplasm</keyword>
<evidence type="ECO:0000256" key="1">
    <source>
        <dbReference type="ARBA" id="ARBA00022490"/>
    </source>
</evidence>
<evidence type="ECO:0000313" key="9">
    <source>
        <dbReference type="Proteomes" id="UP000275199"/>
    </source>
</evidence>